<evidence type="ECO:0000259" key="3">
    <source>
        <dbReference type="PROSITE" id="PS50111"/>
    </source>
</evidence>
<organism evidence="4 5">
    <name type="scientific">Paenibacillus aurantiacus</name>
    <dbReference type="NCBI Taxonomy" id="1936118"/>
    <lineage>
        <taxon>Bacteria</taxon>
        <taxon>Bacillati</taxon>
        <taxon>Bacillota</taxon>
        <taxon>Bacilli</taxon>
        <taxon>Bacillales</taxon>
        <taxon>Paenibacillaceae</taxon>
        <taxon>Paenibacillus</taxon>
    </lineage>
</organism>
<evidence type="ECO:0000256" key="2">
    <source>
        <dbReference type="PROSITE-ProRule" id="PRU00284"/>
    </source>
</evidence>
<name>A0ABV5KL08_9BACL</name>
<proteinExistence type="predicted"/>
<dbReference type="Proteomes" id="UP001589747">
    <property type="component" value="Unassembled WGS sequence"/>
</dbReference>
<evidence type="ECO:0000256" key="1">
    <source>
        <dbReference type="ARBA" id="ARBA00023224"/>
    </source>
</evidence>
<dbReference type="EMBL" id="JBHMDO010000008">
    <property type="protein sequence ID" value="MFB9325033.1"/>
    <property type="molecule type" value="Genomic_DNA"/>
</dbReference>
<dbReference type="PANTHER" id="PTHR32089">
    <property type="entry name" value="METHYL-ACCEPTING CHEMOTAXIS PROTEIN MCPB"/>
    <property type="match status" value="1"/>
</dbReference>
<keyword evidence="5" id="KW-1185">Reference proteome</keyword>
<dbReference type="SMART" id="SM00283">
    <property type="entry name" value="MA"/>
    <property type="match status" value="1"/>
</dbReference>
<accession>A0ABV5KL08</accession>
<dbReference type="InterPro" id="IPR004089">
    <property type="entry name" value="MCPsignal_dom"/>
</dbReference>
<comment type="caution">
    <text evidence="4">The sequence shown here is derived from an EMBL/GenBank/DDBJ whole genome shotgun (WGS) entry which is preliminary data.</text>
</comment>
<dbReference type="PROSITE" id="PS50111">
    <property type="entry name" value="CHEMOTAXIS_TRANSDUC_2"/>
    <property type="match status" value="1"/>
</dbReference>
<dbReference type="SUPFAM" id="SSF58104">
    <property type="entry name" value="Methyl-accepting chemotaxis protein (MCP) signaling domain"/>
    <property type="match status" value="1"/>
</dbReference>
<evidence type="ECO:0000313" key="5">
    <source>
        <dbReference type="Proteomes" id="UP001589747"/>
    </source>
</evidence>
<evidence type="ECO:0000313" key="4">
    <source>
        <dbReference type="EMBL" id="MFB9325033.1"/>
    </source>
</evidence>
<reference evidence="4 5" key="1">
    <citation type="submission" date="2024-09" db="EMBL/GenBank/DDBJ databases">
        <authorList>
            <person name="Sun Q."/>
            <person name="Mori K."/>
        </authorList>
    </citation>
    <scope>NUCLEOTIDE SEQUENCE [LARGE SCALE GENOMIC DNA]</scope>
    <source>
        <strain evidence="4 5">TISTR 2452</strain>
    </source>
</reference>
<sequence length="272" mass="29531">MHVIRSLHEITALIPLLKEALPIDVSFAICDREKFIGYWPGERIDLGIRSGQRLNPDEPLARTVRNGLSLKDVVPASFYGYEFVGTAIPLYGEEREIMGGLAVQVRTQAELRGIAEHIADSLSQAQSQLESITSASKELRHFSGQLLNLARQTAGHVGQTEEVVSIVKAVADQTNMLGINASIEAAHAGEKGRGFGIVAGEIRKLSSETVASANTIRGTLQAFRQAMAEMNGSIERMAALAERQSVSSDQIEAFIADIGAMSDRLSQYARRL</sequence>
<dbReference type="RefSeq" id="WP_377490081.1">
    <property type="nucleotide sequence ID" value="NZ_JBHMDO010000008.1"/>
</dbReference>
<dbReference type="Pfam" id="PF00015">
    <property type="entry name" value="MCPsignal"/>
    <property type="match status" value="1"/>
</dbReference>
<keyword evidence="1 2" id="KW-0807">Transducer</keyword>
<feature type="domain" description="Methyl-accepting transducer" evidence="3">
    <location>
        <begin position="110"/>
        <end position="272"/>
    </location>
</feature>
<protein>
    <submittedName>
        <fullName evidence="4">Methyl-accepting chemotaxis protein</fullName>
    </submittedName>
</protein>
<dbReference type="PANTHER" id="PTHR32089:SF112">
    <property type="entry name" value="LYSOZYME-LIKE PROTEIN-RELATED"/>
    <property type="match status" value="1"/>
</dbReference>
<dbReference type="Gene3D" id="1.10.287.950">
    <property type="entry name" value="Methyl-accepting chemotaxis protein"/>
    <property type="match status" value="1"/>
</dbReference>
<gene>
    <name evidence="4" type="ORF">ACFFSY_03740</name>
</gene>